<keyword evidence="3" id="KW-1185">Reference proteome</keyword>
<evidence type="ECO:0000313" key="3">
    <source>
        <dbReference type="Proteomes" id="UP000325755"/>
    </source>
</evidence>
<feature type="domain" description="DUF4424" evidence="1">
    <location>
        <begin position="44"/>
        <end position="349"/>
    </location>
</feature>
<sequence>MPRTRETYRKNPVFHRYAGGQMHRRFFMLLITIPLLATGFAARANDSTARVGAGGITLLKNDNIRMLQETLMISTKAVRVRYRFINEVNREIQTTVAFPMPAYVWNPGISALEANVGPLKSFQLRVDGRTVSTQLNRKALIGEQDVTNRLRELGLSDAQIFETFGDCTIDGCSLTRKQLDLIAELAGANTPPPPWSVAATAFWEQAFPAQKEIEIEHEYQPFAGVVFNAPYQVFNGKVTEDPRKIITPWGKDPNEACLDEGTRKALTKRIKSLVKKGAVSVWVTLNDIEYVLGTGRNWKGPINDFTLQIEKESPDQLVSLCFPGKPKKINPTLVEFSHSSFMPQDKLVIYFYTVTAQNQ</sequence>
<evidence type="ECO:0000313" key="2">
    <source>
        <dbReference type="EMBL" id="QFY44081.1"/>
    </source>
</evidence>
<dbReference type="InterPro" id="IPR025538">
    <property type="entry name" value="DUF4424"/>
</dbReference>
<organism evidence="2 3">
    <name type="scientific">Candidatus Methylospira mobilis</name>
    <dbReference type="NCBI Taxonomy" id="1808979"/>
    <lineage>
        <taxon>Bacteria</taxon>
        <taxon>Pseudomonadati</taxon>
        <taxon>Pseudomonadota</taxon>
        <taxon>Gammaproteobacteria</taxon>
        <taxon>Methylococcales</taxon>
        <taxon>Methylococcaceae</taxon>
        <taxon>Candidatus Methylospira</taxon>
    </lineage>
</organism>
<dbReference type="AlphaFoldDB" id="A0A5Q0BP80"/>
<dbReference type="Pfam" id="PF14415">
    <property type="entry name" value="DUF4424"/>
    <property type="match status" value="1"/>
</dbReference>
<gene>
    <name evidence="2" type="ORF">F6R98_16775</name>
</gene>
<dbReference type="Gene3D" id="2.60.40.3680">
    <property type="match status" value="1"/>
</dbReference>
<reference evidence="2 3" key="1">
    <citation type="submission" date="2019-09" db="EMBL/GenBank/DDBJ databases">
        <title>Ecophysiology of the spiral-shaped methanotroph Methylospira mobilis as revealed by the complete genome sequence.</title>
        <authorList>
            <person name="Oshkin I.Y."/>
            <person name="Dedysh S.N."/>
            <person name="Miroshnikov K."/>
            <person name="Danilova O.V."/>
            <person name="Hakobyan A."/>
            <person name="Liesack W."/>
        </authorList>
    </citation>
    <scope>NUCLEOTIDE SEQUENCE [LARGE SCALE GENOMIC DNA]</scope>
    <source>
        <strain evidence="2 3">Shm1</strain>
    </source>
</reference>
<proteinExistence type="predicted"/>
<name>A0A5Q0BP80_9GAMM</name>
<dbReference type="EMBL" id="CP044205">
    <property type="protein sequence ID" value="QFY44081.1"/>
    <property type="molecule type" value="Genomic_DNA"/>
</dbReference>
<protein>
    <submittedName>
        <fullName evidence="2">DUF4424 domain-containing protein</fullName>
    </submittedName>
</protein>
<evidence type="ECO:0000259" key="1">
    <source>
        <dbReference type="Pfam" id="PF14415"/>
    </source>
</evidence>
<accession>A0A5Q0BP80</accession>
<dbReference type="Proteomes" id="UP000325755">
    <property type="component" value="Chromosome"/>
</dbReference>
<dbReference type="KEGG" id="mmob:F6R98_16775"/>
<dbReference type="InParanoid" id="A0A5Q0BP80"/>
<dbReference type="OrthoDB" id="7299818at2"/>